<feature type="compositionally biased region" description="Low complexity" evidence="8">
    <location>
        <begin position="1"/>
        <end position="22"/>
    </location>
</feature>
<comment type="subcellular location">
    <subcellularLocation>
        <location evidence="1">Nucleus</location>
    </subcellularLocation>
</comment>
<dbReference type="GO" id="GO:0006335">
    <property type="term" value="P:DNA replication-dependent chromatin assembly"/>
    <property type="evidence" value="ECO:0007669"/>
    <property type="project" value="TreeGrafter"/>
</dbReference>
<dbReference type="GO" id="GO:0042393">
    <property type="term" value="F:histone binding"/>
    <property type="evidence" value="ECO:0007669"/>
    <property type="project" value="TreeGrafter"/>
</dbReference>
<feature type="compositionally biased region" description="Acidic residues" evidence="8">
    <location>
        <begin position="167"/>
        <end position="179"/>
    </location>
</feature>
<dbReference type="Pfam" id="PF10516">
    <property type="entry name" value="SHNi-TPR"/>
    <property type="match status" value="1"/>
</dbReference>
<keyword evidence="7" id="KW-0175">Coiled coil</keyword>
<evidence type="ECO:0000256" key="6">
    <source>
        <dbReference type="PROSITE-ProRule" id="PRU00339"/>
    </source>
</evidence>
<evidence type="ECO:0000256" key="8">
    <source>
        <dbReference type="SAM" id="MobiDB-lite"/>
    </source>
</evidence>
<dbReference type="OrthoDB" id="5587616at2759"/>
<dbReference type="InterPro" id="IPR019734">
    <property type="entry name" value="TPR_rpt"/>
</dbReference>
<dbReference type="SUPFAM" id="SSF48452">
    <property type="entry name" value="TPR-like"/>
    <property type="match status" value="1"/>
</dbReference>
<sequence length="420" mass="45233">MSADSPPTKSQAAASPSAAPTKDQTLKPEEKLVLDNAHVLVLEGKRALALGEFENAIDSFGEASQLIANVCDESSSIVYADVLVLYGKALLNNAIQQGALMAAERLKGTLAPGAQEEPLLPAGSKSQIHFEGEPDFRQVEALDTGSSTSNSAGAPVTGHGDSAAASGDEEEEEEEEENAGDQPSGQADEADDDFAAAWEVLELARLIYAKHDSPTHRLKEADILLILGDVSLESENFDQATKDYAKAVMIKEQLLKRDDRELAECYYKISLALEYALNYSEAIKHLEKVVQLLMSRRAHLREEAKDEAKAAEAEKEMQELQELMTEVNGKLDDLKATQRAKLNDPSSTTKSLLDAAFASTSHSAAASNANVQDISSLVRSKKSQPKGEGKQPDAEPLGTPTKRKLSVGEASDDKRPKFAE</sequence>
<dbReference type="PANTHER" id="PTHR15081">
    <property type="entry name" value="NUCLEAR AUTOANTIGENIC SPERM PROTEIN NASP -RELATED"/>
    <property type="match status" value="1"/>
</dbReference>
<name>A0A9W8B4W4_9FUNG</name>
<dbReference type="SMART" id="SM00028">
    <property type="entry name" value="TPR"/>
    <property type="match status" value="3"/>
</dbReference>
<dbReference type="GO" id="GO:0005654">
    <property type="term" value="C:nucleoplasm"/>
    <property type="evidence" value="ECO:0007669"/>
    <property type="project" value="TreeGrafter"/>
</dbReference>
<dbReference type="Proteomes" id="UP001151582">
    <property type="component" value="Unassembled WGS sequence"/>
</dbReference>
<keyword evidence="5" id="KW-0539">Nucleus</keyword>
<feature type="region of interest" description="Disordered" evidence="8">
    <location>
        <begin position="364"/>
        <end position="420"/>
    </location>
</feature>
<dbReference type="InterPro" id="IPR051730">
    <property type="entry name" value="NASP-like"/>
</dbReference>
<dbReference type="AlphaFoldDB" id="A0A9W8B4W4"/>
<evidence type="ECO:0000256" key="7">
    <source>
        <dbReference type="SAM" id="Coils"/>
    </source>
</evidence>
<organism evidence="10 11">
    <name type="scientific">Dimargaris verticillata</name>
    <dbReference type="NCBI Taxonomy" id="2761393"/>
    <lineage>
        <taxon>Eukaryota</taxon>
        <taxon>Fungi</taxon>
        <taxon>Fungi incertae sedis</taxon>
        <taxon>Zoopagomycota</taxon>
        <taxon>Kickxellomycotina</taxon>
        <taxon>Dimargaritomycetes</taxon>
        <taxon>Dimargaritales</taxon>
        <taxon>Dimargaritaceae</taxon>
        <taxon>Dimargaris</taxon>
    </lineage>
</organism>
<evidence type="ECO:0000256" key="1">
    <source>
        <dbReference type="ARBA" id="ARBA00004123"/>
    </source>
</evidence>
<feature type="domain" description="Tetratricopeptide SHNi-TPR" evidence="9">
    <location>
        <begin position="221"/>
        <end position="256"/>
    </location>
</feature>
<accession>A0A9W8B4W4</accession>
<comment type="caution">
    <text evidence="10">The sequence shown here is derived from an EMBL/GenBank/DDBJ whole genome shotgun (WGS) entry which is preliminary data.</text>
</comment>
<keyword evidence="3" id="KW-0677">Repeat</keyword>
<dbReference type="EMBL" id="JANBQB010000050">
    <property type="protein sequence ID" value="KAJ1983559.1"/>
    <property type="molecule type" value="Genomic_DNA"/>
</dbReference>
<proteinExistence type="inferred from homology"/>
<dbReference type="GO" id="GO:0034080">
    <property type="term" value="P:CENP-A containing chromatin assembly"/>
    <property type="evidence" value="ECO:0007669"/>
    <property type="project" value="TreeGrafter"/>
</dbReference>
<reference evidence="10" key="1">
    <citation type="submission" date="2022-07" db="EMBL/GenBank/DDBJ databases">
        <title>Phylogenomic reconstructions and comparative analyses of Kickxellomycotina fungi.</title>
        <authorList>
            <person name="Reynolds N.K."/>
            <person name="Stajich J.E."/>
            <person name="Barry K."/>
            <person name="Grigoriev I.V."/>
            <person name="Crous P."/>
            <person name="Smith M.E."/>
        </authorList>
    </citation>
    <scope>NUCLEOTIDE SEQUENCE</scope>
    <source>
        <strain evidence="10">RSA 567</strain>
    </source>
</reference>
<dbReference type="InterPro" id="IPR011990">
    <property type="entry name" value="TPR-like_helical_dom_sf"/>
</dbReference>
<evidence type="ECO:0000313" key="10">
    <source>
        <dbReference type="EMBL" id="KAJ1983559.1"/>
    </source>
</evidence>
<evidence type="ECO:0000313" key="11">
    <source>
        <dbReference type="Proteomes" id="UP001151582"/>
    </source>
</evidence>
<gene>
    <name evidence="10" type="ORF">H4R34_001212</name>
</gene>
<keyword evidence="4 6" id="KW-0802">TPR repeat</keyword>
<evidence type="ECO:0000259" key="9">
    <source>
        <dbReference type="Pfam" id="PF10516"/>
    </source>
</evidence>
<evidence type="ECO:0000256" key="4">
    <source>
        <dbReference type="ARBA" id="ARBA00022803"/>
    </source>
</evidence>
<feature type="compositionally biased region" description="Basic and acidic residues" evidence="8">
    <location>
        <begin position="411"/>
        <end position="420"/>
    </location>
</feature>
<comment type="similarity">
    <text evidence="2">Belongs to the NASP family.</text>
</comment>
<dbReference type="PANTHER" id="PTHR15081:SF1">
    <property type="entry name" value="NUCLEAR AUTOANTIGENIC SPERM PROTEIN"/>
    <property type="match status" value="1"/>
</dbReference>
<evidence type="ECO:0000256" key="3">
    <source>
        <dbReference type="ARBA" id="ARBA00022737"/>
    </source>
</evidence>
<evidence type="ECO:0000256" key="5">
    <source>
        <dbReference type="ARBA" id="ARBA00023242"/>
    </source>
</evidence>
<feature type="repeat" description="TPR" evidence="6">
    <location>
        <begin position="221"/>
        <end position="254"/>
    </location>
</feature>
<evidence type="ECO:0000256" key="2">
    <source>
        <dbReference type="ARBA" id="ARBA00008402"/>
    </source>
</evidence>
<dbReference type="Gene3D" id="1.25.40.10">
    <property type="entry name" value="Tetratricopeptide repeat domain"/>
    <property type="match status" value="1"/>
</dbReference>
<dbReference type="InterPro" id="IPR019544">
    <property type="entry name" value="Tetratricopeptide_SHNi-TPR_dom"/>
</dbReference>
<keyword evidence="11" id="KW-1185">Reference proteome</keyword>
<feature type="region of interest" description="Disordered" evidence="8">
    <location>
        <begin position="1"/>
        <end position="28"/>
    </location>
</feature>
<dbReference type="PROSITE" id="PS50005">
    <property type="entry name" value="TPR"/>
    <property type="match status" value="1"/>
</dbReference>
<feature type="region of interest" description="Disordered" evidence="8">
    <location>
        <begin position="143"/>
        <end position="189"/>
    </location>
</feature>
<protein>
    <recommendedName>
        <fullName evidence="9">Tetratricopeptide SHNi-TPR domain-containing protein</fullName>
    </recommendedName>
</protein>
<feature type="coiled-coil region" evidence="7">
    <location>
        <begin position="283"/>
        <end position="337"/>
    </location>
</feature>